<sequence>MVAMREGQLCLTLNPLLQTIQIAGLHGKGKTAAAGLAFDSKTSTAVQGTISPSLFSLHHLRYLDLSFNDFMFSKLPTGFSNLTRLTYLSLENAMFSDSITTQFANLTSLRWLDLSCSLKIVESSISYNLTSSLRVTGGLLSSYIYFGHISSSNLDWLWGLRNLRELRLSGVDPSKASQSSKWAEPLSILSDLRLLHLSNCGVFGMVPVNQSQLHLYSPRMDFNSLASAIPKELANLTALSVLDLSSANLHGSIPFLPQLQELYVGNNLDIAINLSSMFAVPWTNLERLDIQSTQVIGSIPASFTNTTSLVQFTACNCGIQGSVLSSMANLSELEILQLDFNYITGHLSQLFQNLNSLQLVSLMEKSLDGPIPDSICKISSLQCLLLAFNSLTGRLADFISQLTNFIQMFVSGNNLNGTIPSLMSLFHNSTPEFIGLGSSGLTLKVDQSPFLPIFHPQFLELSSCDIGGGIPDFLSNLTQLAFLSLANNSLSGTIPSWLFNLPKLNYLDLAWDIKFSQEQSSRAYSSGV</sequence>
<keyword evidence="4" id="KW-0418">Kinase</keyword>
<dbReference type="GO" id="GO:0016301">
    <property type="term" value="F:kinase activity"/>
    <property type="evidence" value="ECO:0007669"/>
    <property type="project" value="UniProtKB-KW"/>
</dbReference>
<keyword evidence="1" id="KW-0433">Leucine-rich repeat</keyword>
<evidence type="ECO:0000256" key="3">
    <source>
        <dbReference type="ARBA" id="ARBA00022737"/>
    </source>
</evidence>
<evidence type="ECO:0000313" key="4">
    <source>
        <dbReference type="EMBL" id="RVW17587.1"/>
    </source>
</evidence>
<gene>
    <name evidence="4" type="primary">GSO1_50</name>
    <name evidence="4" type="ORF">CK203_096700</name>
</gene>
<dbReference type="InterPro" id="IPR032675">
    <property type="entry name" value="LRR_dom_sf"/>
</dbReference>
<keyword evidence="4" id="KW-0808">Transferase</keyword>
<dbReference type="Pfam" id="PF00560">
    <property type="entry name" value="LRR_1"/>
    <property type="match status" value="3"/>
</dbReference>
<proteinExistence type="predicted"/>
<dbReference type="AlphaFoldDB" id="A0A438C2X5"/>
<dbReference type="Gene3D" id="3.80.10.10">
    <property type="entry name" value="Ribonuclease Inhibitor"/>
    <property type="match status" value="3"/>
</dbReference>
<dbReference type="PANTHER" id="PTHR48060">
    <property type="entry name" value="DNA DAMAGE-REPAIR/TOLERATION PROTEIN DRT100"/>
    <property type="match status" value="1"/>
</dbReference>
<dbReference type="InterPro" id="IPR001611">
    <property type="entry name" value="Leu-rich_rpt"/>
</dbReference>
<dbReference type="SMART" id="SM00369">
    <property type="entry name" value="LRR_TYP"/>
    <property type="match status" value="3"/>
</dbReference>
<dbReference type="PANTHER" id="PTHR48060:SF17">
    <property type="entry name" value="LRR RECEPTOR-LIKE SERINE_THREONINE-PROTEIN KINASE IRK-RELATED"/>
    <property type="match status" value="1"/>
</dbReference>
<evidence type="ECO:0000313" key="5">
    <source>
        <dbReference type="Proteomes" id="UP000288805"/>
    </source>
</evidence>
<dbReference type="EMBL" id="QGNW01002575">
    <property type="protein sequence ID" value="RVW17587.1"/>
    <property type="molecule type" value="Genomic_DNA"/>
</dbReference>
<reference evidence="4 5" key="1">
    <citation type="journal article" date="2018" name="PLoS Genet.">
        <title>Population sequencing reveals clonal diversity and ancestral inbreeding in the grapevine cultivar Chardonnay.</title>
        <authorList>
            <person name="Roach M.J."/>
            <person name="Johnson D.L."/>
            <person name="Bohlmann J."/>
            <person name="van Vuuren H.J."/>
            <person name="Jones S.J."/>
            <person name="Pretorius I.S."/>
            <person name="Schmidt S.A."/>
            <person name="Borneman A.R."/>
        </authorList>
    </citation>
    <scope>NUCLEOTIDE SEQUENCE [LARGE SCALE GENOMIC DNA]</scope>
    <source>
        <strain evidence="5">cv. Chardonnay</strain>
        <tissue evidence="4">Leaf</tissue>
    </source>
</reference>
<organism evidence="4 5">
    <name type="scientific">Vitis vinifera</name>
    <name type="common">Grape</name>
    <dbReference type="NCBI Taxonomy" id="29760"/>
    <lineage>
        <taxon>Eukaryota</taxon>
        <taxon>Viridiplantae</taxon>
        <taxon>Streptophyta</taxon>
        <taxon>Embryophyta</taxon>
        <taxon>Tracheophyta</taxon>
        <taxon>Spermatophyta</taxon>
        <taxon>Magnoliopsida</taxon>
        <taxon>eudicotyledons</taxon>
        <taxon>Gunneridae</taxon>
        <taxon>Pentapetalae</taxon>
        <taxon>rosids</taxon>
        <taxon>Vitales</taxon>
        <taxon>Vitaceae</taxon>
        <taxon>Viteae</taxon>
        <taxon>Vitis</taxon>
    </lineage>
</organism>
<name>A0A438C2X5_VITVI</name>
<keyword evidence="4" id="KW-0675">Receptor</keyword>
<evidence type="ECO:0000256" key="1">
    <source>
        <dbReference type="ARBA" id="ARBA00022614"/>
    </source>
</evidence>
<comment type="caution">
    <text evidence="4">The sequence shown here is derived from an EMBL/GenBank/DDBJ whole genome shotgun (WGS) entry which is preliminary data.</text>
</comment>
<keyword evidence="2" id="KW-0732">Signal</keyword>
<evidence type="ECO:0000256" key="2">
    <source>
        <dbReference type="ARBA" id="ARBA00022729"/>
    </source>
</evidence>
<keyword evidence="3" id="KW-0677">Repeat</keyword>
<dbReference type="Proteomes" id="UP000288805">
    <property type="component" value="Unassembled WGS sequence"/>
</dbReference>
<dbReference type="SUPFAM" id="SSF52047">
    <property type="entry name" value="RNI-like"/>
    <property type="match status" value="1"/>
</dbReference>
<protein>
    <submittedName>
        <fullName evidence="4">LRR receptor-like serine/threonine-protein kinase GSO1</fullName>
    </submittedName>
</protein>
<dbReference type="InterPro" id="IPR053211">
    <property type="entry name" value="DNA_repair-toleration"/>
</dbReference>
<dbReference type="InterPro" id="IPR003591">
    <property type="entry name" value="Leu-rich_rpt_typical-subtyp"/>
</dbReference>
<dbReference type="SUPFAM" id="SSF52058">
    <property type="entry name" value="L domain-like"/>
    <property type="match status" value="1"/>
</dbReference>
<accession>A0A438C2X5</accession>